<protein>
    <submittedName>
        <fullName evidence="7">ABC-2 type transport system permease protein</fullName>
    </submittedName>
</protein>
<dbReference type="RefSeq" id="WP_174497543.1">
    <property type="nucleotide sequence ID" value="NZ_CADDWK010000016.1"/>
</dbReference>
<feature type="transmembrane region" description="Helical" evidence="5">
    <location>
        <begin position="213"/>
        <end position="235"/>
    </location>
</feature>
<evidence type="ECO:0000256" key="4">
    <source>
        <dbReference type="ARBA" id="ARBA00023136"/>
    </source>
</evidence>
<sequence>MKGILYAQLKLLIRNPATFLIMTGICILFAFFIGSSSGTYQSYIPIYSEMEEKETEQVLSHLQQYGAQNYELVEKEVLEKEVREGSAEAGLFLFDDHYEIVIASKTGTFTLLEQNIQKAYGHYLQEKQLKQADNVNGAQLIKQLNEPMFTVETKTFFGEDSFIYDSKLQAIFGFAVFFVIYTIAFNVIHILVAKQEGIWDRIILSPSRKWEMYVGILCYAFFLGYIQVVIVFSFFRYALGVNFYDGFGNALLVLIPYVLAIVSLSVLIAGISKTTQTFNAIIPIVSVSFAMIGGSYWPIEIVTSKFMLALSKIDPVTYVMDALKAVTIYGEPISGALFPISILVLMSVVMMGVGINLMERRS</sequence>
<organism evidence="7 8">
    <name type="scientific">Salirhabdus euzebyi</name>
    <dbReference type="NCBI Taxonomy" id="394506"/>
    <lineage>
        <taxon>Bacteria</taxon>
        <taxon>Bacillati</taxon>
        <taxon>Bacillota</taxon>
        <taxon>Bacilli</taxon>
        <taxon>Bacillales</taxon>
        <taxon>Bacillaceae</taxon>
        <taxon>Salirhabdus</taxon>
    </lineage>
</organism>
<keyword evidence="3 5" id="KW-1133">Transmembrane helix</keyword>
<keyword evidence="4 5" id="KW-0472">Membrane</keyword>
<feature type="transmembrane region" description="Helical" evidence="5">
    <location>
        <begin position="12"/>
        <end position="33"/>
    </location>
</feature>
<proteinExistence type="predicted"/>
<keyword evidence="2 5" id="KW-0812">Transmembrane</keyword>
<comment type="caution">
    <text evidence="7">The sequence shown here is derived from an EMBL/GenBank/DDBJ whole genome shotgun (WGS) entry which is preliminary data.</text>
</comment>
<dbReference type="AlphaFoldDB" id="A0A841QA03"/>
<evidence type="ECO:0000313" key="8">
    <source>
        <dbReference type="Proteomes" id="UP000581688"/>
    </source>
</evidence>
<dbReference type="PANTHER" id="PTHR43027">
    <property type="entry name" value="DOXORUBICIN RESISTANCE ABC TRANSPORTER PERMEASE PROTEIN DRRC-RELATED"/>
    <property type="match status" value="1"/>
</dbReference>
<evidence type="ECO:0000259" key="6">
    <source>
        <dbReference type="PROSITE" id="PS51012"/>
    </source>
</evidence>
<feature type="transmembrane region" description="Helical" evidence="5">
    <location>
        <begin position="170"/>
        <end position="192"/>
    </location>
</feature>
<evidence type="ECO:0000256" key="5">
    <source>
        <dbReference type="SAM" id="Phobius"/>
    </source>
</evidence>
<feature type="transmembrane region" description="Helical" evidence="5">
    <location>
        <begin position="278"/>
        <end position="299"/>
    </location>
</feature>
<dbReference type="InterPro" id="IPR052902">
    <property type="entry name" value="ABC-2_transporter"/>
</dbReference>
<evidence type="ECO:0000256" key="3">
    <source>
        <dbReference type="ARBA" id="ARBA00022989"/>
    </source>
</evidence>
<gene>
    <name evidence="7" type="ORF">HNQ94_003562</name>
</gene>
<dbReference type="GO" id="GO:0140359">
    <property type="term" value="F:ABC-type transporter activity"/>
    <property type="evidence" value="ECO:0007669"/>
    <property type="project" value="InterPro"/>
</dbReference>
<feature type="transmembrane region" description="Helical" evidence="5">
    <location>
        <begin position="247"/>
        <end position="271"/>
    </location>
</feature>
<dbReference type="InterPro" id="IPR047817">
    <property type="entry name" value="ABC2_TM_bact-type"/>
</dbReference>
<dbReference type="GO" id="GO:0016020">
    <property type="term" value="C:membrane"/>
    <property type="evidence" value="ECO:0007669"/>
    <property type="project" value="UniProtKB-SubCell"/>
</dbReference>
<dbReference type="PANTHER" id="PTHR43027:SF1">
    <property type="entry name" value="DOXORUBICIN RESISTANCE ABC TRANSPORTER PERMEASE PROTEIN DRRC-RELATED"/>
    <property type="match status" value="1"/>
</dbReference>
<feature type="domain" description="ABC transmembrane type-2" evidence="6">
    <location>
        <begin position="133"/>
        <end position="361"/>
    </location>
</feature>
<dbReference type="InterPro" id="IPR013525">
    <property type="entry name" value="ABC2_TM"/>
</dbReference>
<reference evidence="7 8" key="1">
    <citation type="submission" date="2020-08" db="EMBL/GenBank/DDBJ databases">
        <title>Genomic Encyclopedia of Type Strains, Phase IV (KMG-IV): sequencing the most valuable type-strain genomes for metagenomic binning, comparative biology and taxonomic classification.</title>
        <authorList>
            <person name="Goeker M."/>
        </authorList>
    </citation>
    <scope>NUCLEOTIDE SEQUENCE [LARGE SCALE GENOMIC DNA]</scope>
    <source>
        <strain evidence="7 8">DSM 19612</strain>
    </source>
</reference>
<evidence type="ECO:0000256" key="2">
    <source>
        <dbReference type="ARBA" id="ARBA00022692"/>
    </source>
</evidence>
<evidence type="ECO:0000313" key="7">
    <source>
        <dbReference type="EMBL" id="MBB6455067.1"/>
    </source>
</evidence>
<feature type="transmembrane region" description="Helical" evidence="5">
    <location>
        <begin position="336"/>
        <end position="358"/>
    </location>
</feature>
<dbReference type="EMBL" id="JACHGH010000015">
    <property type="protein sequence ID" value="MBB6455067.1"/>
    <property type="molecule type" value="Genomic_DNA"/>
</dbReference>
<accession>A0A841QA03</accession>
<dbReference type="Pfam" id="PF12698">
    <property type="entry name" value="ABC2_membrane_3"/>
    <property type="match status" value="1"/>
</dbReference>
<dbReference type="PROSITE" id="PS51012">
    <property type="entry name" value="ABC_TM2"/>
    <property type="match status" value="1"/>
</dbReference>
<name>A0A841QA03_9BACI</name>
<keyword evidence="8" id="KW-1185">Reference proteome</keyword>
<comment type="subcellular location">
    <subcellularLocation>
        <location evidence="1">Membrane</location>
        <topology evidence="1">Multi-pass membrane protein</topology>
    </subcellularLocation>
</comment>
<evidence type="ECO:0000256" key="1">
    <source>
        <dbReference type="ARBA" id="ARBA00004141"/>
    </source>
</evidence>
<dbReference type="Proteomes" id="UP000581688">
    <property type="component" value="Unassembled WGS sequence"/>
</dbReference>